<comment type="similarity">
    <text evidence="2">Belongs to the binding-protein-dependent transport system permease family. CysTW subfamily.</text>
</comment>
<evidence type="ECO:0000313" key="10">
    <source>
        <dbReference type="EMBL" id="EIC02845.1"/>
    </source>
</evidence>
<dbReference type="Pfam" id="PF00528">
    <property type="entry name" value="BPD_transp_1"/>
    <property type="match status" value="1"/>
</dbReference>
<evidence type="ECO:0000256" key="5">
    <source>
        <dbReference type="ARBA" id="ARBA00022692"/>
    </source>
</evidence>
<dbReference type="RefSeq" id="WP_002702255.1">
    <property type="nucleotide sequence ID" value="NZ_AGRW01000030.1"/>
</dbReference>
<evidence type="ECO:0000256" key="2">
    <source>
        <dbReference type="ARBA" id="ARBA00007069"/>
    </source>
</evidence>
<evidence type="ECO:0000256" key="6">
    <source>
        <dbReference type="ARBA" id="ARBA00022989"/>
    </source>
</evidence>
<dbReference type="NCBIfam" id="NF008049">
    <property type="entry name" value="PRK10782.1"/>
    <property type="match status" value="1"/>
</dbReference>
<keyword evidence="7 8" id="KW-0472">Membrane</keyword>
<gene>
    <name evidence="10" type="ORF">TresaDRAFT_2271</name>
</gene>
<feature type="transmembrane region" description="Helical" evidence="8">
    <location>
        <begin position="84"/>
        <end position="104"/>
    </location>
</feature>
<dbReference type="PANTHER" id="PTHR30450:SF1">
    <property type="entry name" value="D-METHIONINE TRANSPORT SYSTEM PERMEASE PROTEIN METI-RELATED"/>
    <property type="match status" value="1"/>
</dbReference>
<dbReference type="AlphaFoldDB" id="H7EHQ5"/>
<keyword evidence="3 8" id="KW-0813">Transport</keyword>
<evidence type="ECO:0000259" key="9">
    <source>
        <dbReference type="PROSITE" id="PS50928"/>
    </source>
</evidence>
<comment type="subcellular location">
    <subcellularLocation>
        <location evidence="1 8">Cell membrane</location>
        <topology evidence="1 8">Multi-pass membrane protein</topology>
    </subcellularLocation>
</comment>
<evidence type="ECO:0000256" key="8">
    <source>
        <dbReference type="RuleBase" id="RU363032"/>
    </source>
</evidence>
<dbReference type="GO" id="GO:0048473">
    <property type="term" value="P:D-methionine transmembrane transport"/>
    <property type="evidence" value="ECO:0007669"/>
    <property type="project" value="TreeGrafter"/>
</dbReference>
<dbReference type="GO" id="GO:0005886">
    <property type="term" value="C:plasma membrane"/>
    <property type="evidence" value="ECO:0007669"/>
    <property type="project" value="UniProtKB-SubCell"/>
</dbReference>
<feature type="transmembrane region" description="Helical" evidence="8">
    <location>
        <begin position="58"/>
        <end position="78"/>
    </location>
</feature>
<evidence type="ECO:0000256" key="7">
    <source>
        <dbReference type="ARBA" id="ARBA00023136"/>
    </source>
</evidence>
<dbReference type="STRING" id="907348.TresaDRAFT_2271"/>
<keyword evidence="4" id="KW-1003">Cell membrane</keyword>
<dbReference type="Proteomes" id="UP000003571">
    <property type="component" value="Unassembled WGS sequence"/>
</dbReference>
<name>H7EHQ5_9SPIR</name>
<keyword evidence="11" id="KW-1185">Reference proteome</keyword>
<dbReference type="Gene3D" id="1.10.3720.10">
    <property type="entry name" value="MetI-like"/>
    <property type="match status" value="1"/>
</dbReference>
<feature type="transmembrane region" description="Helical" evidence="8">
    <location>
        <begin position="141"/>
        <end position="167"/>
    </location>
</feature>
<dbReference type="CDD" id="cd06261">
    <property type="entry name" value="TM_PBP2"/>
    <property type="match status" value="1"/>
</dbReference>
<dbReference type="EMBL" id="AGRW01000030">
    <property type="protein sequence ID" value="EIC02845.1"/>
    <property type="molecule type" value="Genomic_DNA"/>
</dbReference>
<organism evidence="10 11">
    <name type="scientific">Treponema saccharophilum DSM 2985</name>
    <dbReference type="NCBI Taxonomy" id="907348"/>
    <lineage>
        <taxon>Bacteria</taxon>
        <taxon>Pseudomonadati</taxon>
        <taxon>Spirochaetota</taxon>
        <taxon>Spirochaetia</taxon>
        <taxon>Spirochaetales</taxon>
        <taxon>Treponemataceae</taxon>
        <taxon>Treponema</taxon>
    </lineage>
</organism>
<dbReference type="FunFam" id="1.10.3720.10:FF:000002">
    <property type="entry name" value="D-methionine ABC transporter permease MetI"/>
    <property type="match status" value="1"/>
</dbReference>
<dbReference type="PANTHER" id="PTHR30450">
    <property type="entry name" value="ABC TRANSPORTER PERMEASE"/>
    <property type="match status" value="1"/>
</dbReference>
<protein>
    <submittedName>
        <fullName evidence="10">Binding-protein-dependent transport systems inner membrane component</fullName>
    </submittedName>
</protein>
<evidence type="ECO:0000313" key="11">
    <source>
        <dbReference type="Proteomes" id="UP000003571"/>
    </source>
</evidence>
<feature type="domain" description="ABC transmembrane type-1" evidence="9">
    <location>
        <begin position="12"/>
        <end position="206"/>
    </location>
</feature>
<feature type="transmembrane region" description="Helical" evidence="8">
    <location>
        <begin position="15"/>
        <end position="37"/>
    </location>
</feature>
<feature type="transmembrane region" description="Helical" evidence="8">
    <location>
        <begin position="187"/>
        <end position="209"/>
    </location>
</feature>
<keyword evidence="6 8" id="KW-1133">Transmembrane helix</keyword>
<reference evidence="10 11" key="1">
    <citation type="submission" date="2011-09" db="EMBL/GenBank/DDBJ databases">
        <title>The draft genome of Treponema saccharophilum DSM 2985.</title>
        <authorList>
            <consortium name="US DOE Joint Genome Institute (JGI-PGF)"/>
            <person name="Lucas S."/>
            <person name="Copeland A."/>
            <person name="Lapidus A."/>
            <person name="Glavina del Rio T."/>
            <person name="Dalin E."/>
            <person name="Tice H."/>
            <person name="Bruce D."/>
            <person name="Goodwin L."/>
            <person name="Pitluck S."/>
            <person name="Peters L."/>
            <person name="Kyrpides N."/>
            <person name="Mavromatis K."/>
            <person name="Ivanova N."/>
            <person name="Markowitz V."/>
            <person name="Cheng J.-F."/>
            <person name="Hugenholtz P."/>
            <person name="Woyke T."/>
            <person name="Wu D."/>
            <person name="Gronow S."/>
            <person name="Wellnitz S."/>
            <person name="Brambilla E."/>
            <person name="Klenk H.-P."/>
            <person name="Eisen J.A."/>
        </authorList>
    </citation>
    <scope>NUCLEOTIDE SEQUENCE [LARGE SCALE GENOMIC DNA]</scope>
    <source>
        <strain evidence="10 11">DSM 2985</strain>
    </source>
</reference>
<dbReference type="SUPFAM" id="SSF161098">
    <property type="entry name" value="MetI-like"/>
    <property type="match status" value="1"/>
</dbReference>
<dbReference type="PROSITE" id="PS50928">
    <property type="entry name" value="ABC_TM1"/>
    <property type="match status" value="1"/>
</dbReference>
<dbReference type="InterPro" id="IPR035906">
    <property type="entry name" value="MetI-like_sf"/>
</dbReference>
<sequence>MEQILILVGTSTLQTLAMVFFSTIFAVIIGFPLGILLNATAERGITPHPMLNMVLSRVIDVFRSFPFVILMIVMLPFTRLVLKTVVGTAPTIIPLSFAAAPFIARVTESALNEVPEGMVQAARAMGSTNWQIIRKVLVPEALPSIVSGLTLTVINLVGCSAMAGTLGGGGLGDLAIQYGYLRFRTDVMIAAVVAIIIMVALIQFAGTSISNRMMRKR</sequence>
<comment type="caution">
    <text evidence="10">The sequence shown here is derived from an EMBL/GenBank/DDBJ whole genome shotgun (WGS) entry which is preliminary data.</text>
</comment>
<dbReference type="OrthoDB" id="9793490at2"/>
<evidence type="ECO:0000256" key="3">
    <source>
        <dbReference type="ARBA" id="ARBA00022448"/>
    </source>
</evidence>
<proteinExistence type="inferred from homology"/>
<keyword evidence="5 8" id="KW-0812">Transmembrane</keyword>
<dbReference type="InterPro" id="IPR051322">
    <property type="entry name" value="AA_ABC_Transporter_Permease"/>
</dbReference>
<dbReference type="PATRIC" id="fig|907348.3.peg.329"/>
<evidence type="ECO:0000256" key="1">
    <source>
        <dbReference type="ARBA" id="ARBA00004651"/>
    </source>
</evidence>
<dbReference type="eggNOG" id="COG2011">
    <property type="taxonomic scope" value="Bacteria"/>
</dbReference>
<accession>H7EHQ5</accession>
<dbReference type="InterPro" id="IPR000515">
    <property type="entry name" value="MetI-like"/>
</dbReference>
<evidence type="ECO:0000256" key="4">
    <source>
        <dbReference type="ARBA" id="ARBA00022475"/>
    </source>
</evidence>